<dbReference type="EMBL" id="JAYGHT010000129">
    <property type="protein sequence ID" value="MEA5520983.1"/>
    <property type="molecule type" value="Genomic_DNA"/>
</dbReference>
<accession>A0ABU5U2W9</accession>
<reference evidence="1 2" key="1">
    <citation type="submission" date="2023-12" db="EMBL/GenBank/DDBJ databases">
        <title>Baltic Sea Cyanobacteria.</title>
        <authorList>
            <person name="Delbaje E."/>
            <person name="Fewer D.P."/>
            <person name="Shishido T.K."/>
        </authorList>
    </citation>
    <scope>NUCLEOTIDE SEQUENCE [LARGE SCALE GENOMIC DNA]</scope>
    <source>
        <strain evidence="1 2">CCNP 1315</strain>
    </source>
</reference>
<dbReference type="RefSeq" id="WP_323272062.1">
    <property type="nucleotide sequence ID" value="NZ_JAYGHT010000129.1"/>
</dbReference>
<dbReference type="Gene3D" id="3.30.110.170">
    <property type="entry name" value="Protein of unknown function (DUF541), domain 1"/>
    <property type="match status" value="1"/>
</dbReference>
<sequence length="247" mass="26458">MSVPRLYSSSWGLLTALSLGLGFVGLVSFSQTPPVIAQEQQMRTLTVSGQGIVNIPTSMTQVQLGVEVSGKTADEVQQEAAKRSTAVVELLRSRNVEKLETTGIRLNPNYSYLNNQQELTGYSATNTVSFRIPTDKIGSLLDDAVKAGATRIDGVSFVASDSAISTAQQQALRQATQEAQRQADAVLETLQLTKREIVGIQINSASAPVPQPLMMPQAAMAPAERAQTPVIGGEQQVQASVTLQIRY</sequence>
<keyword evidence="2" id="KW-1185">Reference proteome</keyword>
<name>A0ABU5U2W9_9CYAN</name>
<dbReference type="InterPro" id="IPR052022">
    <property type="entry name" value="26kDa_periplasmic_antigen"/>
</dbReference>
<proteinExistence type="predicted"/>
<dbReference type="Gene3D" id="3.30.70.2970">
    <property type="entry name" value="Protein of unknown function (DUF541), domain 2"/>
    <property type="match status" value="1"/>
</dbReference>
<evidence type="ECO:0000313" key="1">
    <source>
        <dbReference type="EMBL" id="MEA5520983.1"/>
    </source>
</evidence>
<dbReference type="InterPro" id="IPR007497">
    <property type="entry name" value="SIMPL/DUF541"/>
</dbReference>
<protein>
    <submittedName>
        <fullName evidence="1">SIMPL domain-containing protein</fullName>
    </submittedName>
</protein>
<gene>
    <name evidence="1" type="ORF">VB854_18760</name>
</gene>
<comment type="caution">
    <text evidence="1">The sequence shown here is derived from an EMBL/GenBank/DDBJ whole genome shotgun (WGS) entry which is preliminary data.</text>
</comment>
<organism evidence="1 2">
    <name type="scientific">Limnoraphis robusta CCNP1315</name>
    <dbReference type="NCBI Taxonomy" id="3110306"/>
    <lineage>
        <taxon>Bacteria</taxon>
        <taxon>Bacillati</taxon>
        <taxon>Cyanobacteriota</taxon>
        <taxon>Cyanophyceae</taxon>
        <taxon>Oscillatoriophycideae</taxon>
        <taxon>Oscillatoriales</taxon>
        <taxon>Sirenicapillariaceae</taxon>
        <taxon>Limnoraphis</taxon>
    </lineage>
</organism>
<dbReference type="Pfam" id="PF04402">
    <property type="entry name" value="SIMPL"/>
    <property type="match status" value="1"/>
</dbReference>
<evidence type="ECO:0000313" key="2">
    <source>
        <dbReference type="Proteomes" id="UP001301728"/>
    </source>
</evidence>
<dbReference type="PANTHER" id="PTHR34387">
    <property type="entry name" value="SLR1258 PROTEIN"/>
    <property type="match status" value="1"/>
</dbReference>
<dbReference type="PANTHER" id="PTHR34387:SF1">
    <property type="entry name" value="PERIPLASMIC IMMUNOGENIC PROTEIN"/>
    <property type="match status" value="1"/>
</dbReference>
<dbReference type="Proteomes" id="UP001301728">
    <property type="component" value="Unassembled WGS sequence"/>
</dbReference>